<dbReference type="GO" id="GO:0005783">
    <property type="term" value="C:endoplasmic reticulum"/>
    <property type="evidence" value="ECO:0007669"/>
    <property type="project" value="UniProtKB-ARBA"/>
</dbReference>
<feature type="transmembrane region" description="Helical" evidence="5">
    <location>
        <begin position="106"/>
        <end position="124"/>
    </location>
</feature>
<keyword evidence="2 5" id="KW-0812">Transmembrane</keyword>
<keyword evidence="8" id="KW-1185">Reference proteome</keyword>
<dbReference type="Proteomes" id="UP001162156">
    <property type="component" value="Unassembled WGS sequence"/>
</dbReference>
<dbReference type="AlphaFoldDB" id="A0AAV8X3Q4"/>
<dbReference type="PANTHER" id="PTHR20952:SF0">
    <property type="entry name" value="ADP-RIBOSYLATION FACTOR-LIKE PROTEIN 6-INTERACTING PROTEIN 1"/>
    <property type="match status" value="1"/>
</dbReference>
<dbReference type="PANTHER" id="PTHR20952">
    <property type="entry name" value="ADP-RIBOSYLATION-LIKE FACTOR 6-INTERACTING PROTEIN"/>
    <property type="match status" value="1"/>
</dbReference>
<evidence type="ECO:0000256" key="3">
    <source>
        <dbReference type="ARBA" id="ARBA00022989"/>
    </source>
</evidence>
<evidence type="ECO:0000259" key="6">
    <source>
        <dbReference type="Pfam" id="PF24456"/>
    </source>
</evidence>
<reference evidence="7" key="1">
    <citation type="journal article" date="2023" name="Insect Mol. Biol.">
        <title>Genome sequencing provides insights into the evolution of gene families encoding plant cell wall-degrading enzymes in longhorned beetles.</title>
        <authorList>
            <person name="Shin N.R."/>
            <person name="Okamura Y."/>
            <person name="Kirsch R."/>
            <person name="Pauchet Y."/>
        </authorList>
    </citation>
    <scope>NUCLEOTIDE SEQUENCE</scope>
    <source>
        <strain evidence="7">RBIC_L_NR</strain>
    </source>
</reference>
<comment type="subcellular location">
    <subcellularLocation>
        <location evidence="1">Membrane</location>
        <topology evidence="1">Multi-pass membrane protein</topology>
    </subcellularLocation>
</comment>
<dbReference type="Pfam" id="PF24456">
    <property type="entry name" value="RHD_RETREG1-3"/>
    <property type="match status" value="1"/>
</dbReference>
<name>A0AAV8X3Q4_9CUCU</name>
<feature type="transmembrane region" description="Helical" evidence="5">
    <location>
        <begin position="199"/>
        <end position="220"/>
    </location>
</feature>
<evidence type="ECO:0000256" key="1">
    <source>
        <dbReference type="ARBA" id="ARBA00004141"/>
    </source>
</evidence>
<protein>
    <recommendedName>
        <fullName evidence="6">RETREG1-3/ARL6IP-like N-terminal reticulon-homology domain-containing protein</fullName>
    </recommendedName>
</protein>
<proteinExistence type="predicted"/>
<evidence type="ECO:0000256" key="5">
    <source>
        <dbReference type="SAM" id="Phobius"/>
    </source>
</evidence>
<gene>
    <name evidence="7" type="ORF">NQ314_014079</name>
</gene>
<dbReference type="EMBL" id="JANEYF010003871">
    <property type="protein sequence ID" value="KAJ8933364.1"/>
    <property type="molecule type" value="Genomic_DNA"/>
</dbReference>
<feature type="transmembrane region" description="Helical" evidence="5">
    <location>
        <begin position="83"/>
        <end position="100"/>
    </location>
</feature>
<organism evidence="7 8">
    <name type="scientific">Rhamnusium bicolor</name>
    <dbReference type="NCBI Taxonomy" id="1586634"/>
    <lineage>
        <taxon>Eukaryota</taxon>
        <taxon>Metazoa</taxon>
        <taxon>Ecdysozoa</taxon>
        <taxon>Arthropoda</taxon>
        <taxon>Hexapoda</taxon>
        <taxon>Insecta</taxon>
        <taxon>Pterygota</taxon>
        <taxon>Neoptera</taxon>
        <taxon>Endopterygota</taxon>
        <taxon>Coleoptera</taxon>
        <taxon>Polyphaga</taxon>
        <taxon>Cucujiformia</taxon>
        <taxon>Chrysomeloidea</taxon>
        <taxon>Cerambycidae</taxon>
        <taxon>Lepturinae</taxon>
        <taxon>Rhagiini</taxon>
        <taxon>Rhamnusium</taxon>
    </lineage>
</organism>
<accession>A0AAV8X3Q4</accession>
<sequence length="248" mass="28323">MSENEIDMTAPGSFESTTIGDATFPKFIKTFEDNMNIPPFPSEYKISYPPTMESQIRKLRLSMETWREVIIKVNDILLWEKQWHPMAIIGGCTVLFMLLWLCEPNLLTVISLLGLSLTVGDYILPTLISSVFKSEVWTTEKQKQYEEICTNIILYKMKLELLLSSYYRMRVTNSKLYFSITIFGLAFLAWIGGTISNLLLTYLIFLFALLLPGMSHNGMLNKGSEALSKIFSDLVENAKSKVGQKKIQ</sequence>
<comment type="caution">
    <text evidence="7">The sequence shown here is derived from an EMBL/GenBank/DDBJ whole genome shotgun (WGS) entry which is preliminary data.</text>
</comment>
<evidence type="ECO:0000256" key="2">
    <source>
        <dbReference type="ARBA" id="ARBA00022692"/>
    </source>
</evidence>
<dbReference type="InterPro" id="IPR052114">
    <property type="entry name" value="ER_autophagy_membrane_reg"/>
</dbReference>
<feature type="transmembrane region" description="Helical" evidence="5">
    <location>
        <begin position="176"/>
        <end position="193"/>
    </location>
</feature>
<evidence type="ECO:0000313" key="8">
    <source>
        <dbReference type="Proteomes" id="UP001162156"/>
    </source>
</evidence>
<dbReference type="InterPro" id="IPR057282">
    <property type="entry name" value="RETREG1-3-like_RHD"/>
</dbReference>
<keyword evidence="3 5" id="KW-1133">Transmembrane helix</keyword>
<feature type="domain" description="RETREG1-3/ARL6IP-like N-terminal reticulon-homology" evidence="6">
    <location>
        <begin position="66"/>
        <end position="232"/>
    </location>
</feature>
<evidence type="ECO:0000313" key="7">
    <source>
        <dbReference type="EMBL" id="KAJ8933364.1"/>
    </source>
</evidence>
<keyword evidence="4 5" id="KW-0472">Membrane</keyword>
<evidence type="ECO:0000256" key="4">
    <source>
        <dbReference type="ARBA" id="ARBA00023136"/>
    </source>
</evidence>
<dbReference type="GO" id="GO:0016020">
    <property type="term" value="C:membrane"/>
    <property type="evidence" value="ECO:0007669"/>
    <property type="project" value="UniProtKB-SubCell"/>
</dbReference>